<reference evidence="1" key="1">
    <citation type="submission" date="2022-02" db="EMBL/GenBank/DDBJ databases">
        <authorList>
            <person name="King R."/>
        </authorList>
    </citation>
    <scope>NUCLEOTIDE SEQUENCE</scope>
</reference>
<name>A0A9P0I6V2_SPOLI</name>
<evidence type="ECO:0000313" key="2">
    <source>
        <dbReference type="Proteomes" id="UP001153321"/>
    </source>
</evidence>
<accession>A0A9P0I6V2</accession>
<gene>
    <name evidence="1" type="ORF">SPLIT_LOCUS5841</name>
</gene>
<protein>
    <submittedName>
        <fullName evidence="1">Uncharacterized protein</fullName>
    </submittedName>
</protein>
<evidence type="ECO:0000313" key="1">
    <source>
        <dbReference type="EMBL" id="CAH1640485.1"/>
    </source>
</evidence>
<dbReference type="AlphaFoldDB" id="A0A9P0I6V2"/>
<dbReference type="EMBL" id="LR824551">
    <property type="protein sequence ID" value="CAH1640485.1"/>
    <property type="molecule type" value="Genomic_DNA"/>
</dbReference>
<keyword evidence="2" id="KW-1185">Reference proteome</keyword>
<dbReference type="Proteomes" id="UP001153321">
    <property type="component" value="Chromosome 20"/>
</dbReference>
<sequence>MTFKHELISDIDNDTLPKFDYFSQRGDITYSILRNKSYQNIFLVDTQNNEQSDTEQSIHILYILFISLHNFLIEVNTNRIKIGSTILQIMLLIQTDFLLC</sequence>
<organism evidence="1 2">
    <name type="scientific">Spodoptera littoralis</name>
    <name type="common">Egyptian cotton leafworm</name>
    <dbReference type="NCBI Taxonomy" id="7109"/>
    <lineage>
        <taxon>Eukaryota</taxon>
        <taxon>Metazoa</taxon>
        <taxon>Ecdysozoa</taxon>
        <taxon>Arthropoda</taxon>
        <taxon>Hexapoda</taxon>
        <taxon>Insecta</taxon>
        <taxon>Pterygota</taxon>
        <taxon>Neoptera</taxon>
        <taxon>Endopterygota</taxon>
        <taxon>Lepidoptera</taxon>
        <taxon>Glossata</taxon>
        <taxon>Ditrysia</taxon>
        <taxon>Noctuoidea</taxon>
        <taxon>Noctuidae</taxon>
        <taxon>Amphipyrinae</taxon>
        <taxon>Spodoptera</taxon>
    </lineage>
</organism>
<proteinExistence type="predicted"/>